<dbReference type="InterPro" id="IPR036388">
    <property type="entry name" value="WH-like_DNA-bd_sf"/>
</dbReference>
<dbReference type="Pfam" id="PF12802">
    <property type="entry name" value="MarR_2"/>
    <property type="match status" value="1"/>
</dbReference>
<proteinExistence type="inferred from homology"/>
<evidence type="ECO:0000313" key="4">
    <source>
        <dbReference type="Proteomes" id="UP000265614"/>
    </source>
</evidence>
<name>A0A3A3ZHJ5_9ACTN</name>
<dbReference type="AlphaFoldDB" id="A0A3A3ZHJ5"/>
<evidence type="ECO:0000313" key="3">
    <source>
        <dbReference type="EMBL" id="RJK94736.1"/>
    </source>
</evidence>
<dbReference type="Pfam" id="PF00480">
    <property type="entry name" value="ROK"/>
    <property type="match status" value="1"/>
</dbReference>
<dbReference type="InterPro" id="IPR043129">
    <property type="entry name" value="ATPase_NBD"/>
</dbReference>
<dbReference type="SUPFAM" id="SSF53067">
    <property type="entry name" value="Actin-like ATPase domain"/>
    <property type="match status" value="1"/>
</dbReference>
<dbReference type="PANTHER" id="PTHR18964:SF149">
    <property type="entry name" value="BIFUNCTIONAL UDP-N-ACETYLGLUCOSAMINE 2-EPIMERASE_N-ACETYLMANNOSAMINE KINASE"/>
    <property type="match status" value="1"/>
</dbReference>
<dbReference type="SUPFAM" id="SSF46785">
    <property type="entry name" value="Winged helix' DNA-binding domain"/>
    <property type="match status" value="1"/>
</dbReference>
<dbReference type="Gene3D" id="1.10.10.10">
    <property type="entry name" value="Winged helix-like DNA-binding domain superfamily/Winged helix DNA-binding domain"/>
    <property type="match status" value="1"/>
</dbReference>
<dbReference type="RefSeq" id="WP_119950918.1">
    <property type="nucleotide sequence ID" value="NZ_QZEZ01000006.1"/>
</dbReference>
<reference evidence="3 4" key="1">
    <citation type="submission" date="2018-09" db="EMBL/GenBank/DDBJ databases">
        <title>YIM 75000 draft genome.</title>
        <authorList>
            <person name="Tang S."/>
            <person name="Feng Y."/>
        </authorList>
    </citation>
    <scope>NUCLEOTIDE SEQUENCE [LARGE SCALE GENOMIC DNA]</scope>
    <source>
        <strain evidence="3 4">YIM 75000</strain>
    </source>
</reference>
<dbReference type="InterPro" id="IPR000835">
    <property type="entry name" value="HTH_MarR-typ"/>
</dbReference>
<organism evidence="3 4">
    <name type="scientific">Vallicoccus soli</name>
    <dbReference type="NCBI Taxonomy" id="2339232"/>
    <lineage>
        <taxon>Bacteria</taxon>
        <taxon>Bacillati</taxon>
        <taxon>Actinomycetota</taxon>
        <taxon>Actinomycetes</taxon>
        <taxon>Motilibacterales</taxon>
        <taxon>Vallicoccaceae</taxon>
        <taxon>Vallicoccus</taxon>
    </lineage>
</organism>
<dbReference type="PANTHER" id="PTHR18964">
    <property type="entry name" value="ROK (REPRESSOR, ORF, KINASE) FAMILY"/>
    <property type="match status" value="1"/>
</dbReference>
<evidence type="ECO:0000256" key="1">
    <source>
        <dbReference type="ARBA" id="ARBA00006479"/>
    </source>
</evidence>
<evidence type="ECO:0000259" key="2">
    <source>
        <dbReference type="Pfam" id="PF12802"/>
    </source>
</evidence>
<dbReference type="InterPro" id="IPR036390">
    <property type="entry name" value="WH_DNA-bd_sf"/>
</dbReference>
<comment type="caution">
    <text evidence="3">The sequence shown here is derived from an EMBL/GenBank/DDBJ whole genome shotgun (WGS) entry which is preliminary data.</text>
</comment>
<sequence length="378" mass="39690">MSTPRPSMDLVRSATDAQVLRAFLDEERLTRAEVAVRTQLSKPTAGESVRRLTAAGLLRDTGERTRGRGRVGTYYALSDGLGTAAAISIAPQGVVAELLDVRGTVLGRAEEELQRPARPDEVAERLRAAVRRLGEGAPGPLRLAVVSAADPVERASGRLVHLPDAPFLVGELSPADVLAPLVDGPVLVDNDVNWAARAERAADPEPLDDFVYLYLDEGLGCAVVSDGDVRRGHRGLAGEVAHLVTWGPHGQAVAFTEVFAALGLRQHGSTAIAVDRVLELLDEGVTSSAARDVLVRGVCGVLAAVVALTDPAVVILGGTWGSHPLLIEEVRSRFQRSPRSVPVQAARVTDEPALRGTHGPAVDQLRAATLPGLGGTAG</sequence>
<protein>
    <submittedName>
        <fullName evidence="3">ROK family transcriptional regulator</fullName>
    </submittedName>
</protein>
<gene>
    <name evidence="3" type="ORF">D5H78_12920</name>
</gene>
<dbReference type="InterPro" id="IPR000600">
    <property type="entry name" value="ROK"/>
</dbReference>
<dbReference type="OrthoDB" id="3189808at2"/>
<accession>A0A3A3ZHJ5</accession>
<dbReference type="GO" id="GO:0003700">
    <property type="term" value="F:DNA-binding transcription factor activity"/>
    <property type="evidence" value="ECO:0007669"/>
    <property type="project" value="InterPro"/>
</dbReference>
<comment type="similarity">
    <text evidence="1">Belongs to the ROK (NagC/XylR) family.</text>
</comment>
<dbReference type="EMBL" id="QZEZ01000006">
    <property type="protein sequence ID" value="RJK94736.1"/>
    <property type="molecule type" value="Genomic_DNA"/>
</dbReference>
<keyword evidence="4" id="KW-1185">Reference proteome</keyword>
<dbReference type="Gene3D" id="3.30.420.40">
    <property type="match status" value="2"/>
</dbReference>
<dbReference type="Proteomes" id="UP000265614">
    <property type="component" value="Unassembled WGS sequence"/>
</dbReference>
<feature type="domain" description="HTH marR-type" evidence="2">
    <location>
        <begin position="15"/>
        <end position="68"/>
    </location>
</feature>